<feature type="compositionally biased region" description="Basic and acidic residues" evidence="1">
    <location>
        <begin position="1"/>
        <end position="11"/>
    </location>
</feature>
<evidence type="ECO:0000313" key="2">
    <source>
        <dbReference type="EMBL" id="KAK3861369.1"/>
    </source>
</evidence>
<sequence>MPRPKKPEQEVAPHSPTTPPVMPRVQAQAGGESQDVILQMLQLFRDECEQKQQENIRRREAEEQRFNRLVATLGGQTMQQGDVSSPVGDPRACVAVHTCSVYTCAQSYSCPTPRTFTGRHVASL</sequence>
<dbReference type="AlphaFoldDB" id="A0AAE1K106"/>
<evidence type="ECO:0000256" key="1">
    <source>
        <dbReference type="SAM" id="MobiDB-lite"/>
    </source>
</evidence>
<keyword evidence="3" id="KW-1185">Reference proteome</keyword>
<reference evidence="2" key="1">
    <citation type="submission" date="2023-10" db="EMBL/GenBank/DDBJ databases">
        <title>Genome assemblies of two species of porcelain crab, Petrolisthes cinctipes and Petrolisthes manimaculis (Anomura: Porcellanidae).</title>
        <authorList>
            <person name="Angst P."/>
        </authorList>
    </citation>
    <scope>NUCLEOTIDE SEQUENCE</scope>
    <source>
        <strain evidence="2">PB745_01</strain>
        <tissue evidence="2">Gill</tissue>
    </source>
</reference>
<name>A0AAE1K106_PETCI</name>
<dbReference type="Proteomes" id="UP001286313">
    <property type="component" value="Unassembled WGS sequence"/>
</dbReference>
<evidence type="ECO:0000313" key="3">
    <source>
        <dbReference type="Proteomes" id="UP001286313"/>
    </source>
</evidence>
<protein>
    <submittedName>
        <fullName evidence="2">Uncharacterized protein</fullName>
    </submittedName>
</protein>
<accession>A0AAE1K106</accession>
<gene>
    <name evidence="2" type="ORF">Pcinc_032672</name>
</gene>
<organism evidence="2 3">
    <name type="scientific">Petrolisthes cinctipes</name>
    <name type="common">Flat porcelain crab</name>
    <dbReference type="NCBI Taxonomy" id="88211"/>
    <lineage>
        <taxon>Eukaryota</taxon>
        <taxon>Metazoa</taxon>
        <taxon>Ecdysozoa</taxon>
        <taxon>Arthropoda</taxon>
        <taxon>Crustacea</taxon>
        <taxon>Multicrustacea</taxon>
        <taxon>Malacostraca</taxon>
        <taxon>Eumalacostraca</taxon>
        <taxon>Eucarida</taxon>
        <taxon>Decapoda</taxon>
        <taxon>Pleocyemata</taxon>
        <taxon>Anomura</taxon>
        <taxon>Galatheoidea</taxon>
        <taxon>Porcellanidae</taxon>
        <taxon>Petrolisthes</taxon>
    </lineage>
</organism>
<feature type="region of interest" description="Disordered" evidence="1">
    <location>
        <begin position="1"/>
        <end position="32"/>
    </location>
</feature>
<proteinExistence type="predicted"/>
<dbReference type="EMBL" id="JAWQEG010004499">
    <property type="protein sequence ID" value="KAK3861369.1"/>
    <property type="molecule type" value="Genomic_DNA"/>
</dbReference>
<comment type="caution">
    <text evidence="2">The sequence shown here is derived from an EMBL/GenBank/DDBJ whole genome shotgun (WGS) entry which is preliminary data.</text>
</comment>